<keyword evidence="3" id="KW-1185">Reference proteome</keyword>
<feature type="compositionally biased region" description="Basic and acidic residues" evidence="1">
    <location>
        <begin position="587"/>
        <end position="600"/>
    </location>
</feature>
<feature type="compositionally biased region" description="Polar residues" evidence="1">
    <location>
        <begin position="358"/>
        <end position="373"/>
    </location>
</feature>
<feature type="region of interest" description="Disordered" evidence="1">
    <location>
        <begin position="619"/>
        <end position="642"/>
    </location>
</feature>
<evidence type="ECO:0000313" key="3">
    <source>
        <dbReference type="Proteomes" id="UP001497482"/>
    </source>
</evidence>
<organism evidence="2 3">
    <name type="scientific">Knipowitschia caucasica</name>
    <name type="common">Caucasian dwarf goby</name>
    <name type="synonym">Pomatoschistus caucasicus</name>
    <dbReference type="NCBI Taxonomy" id="637954"/>
    <lineage>
        <taxon>Eukaryota</taxon>
        <taxon>Metazoa</taxon>
        <taxon>Chordata</taxon>
        <taxon>Craniata</taxon>
        <taxon>Vertebrata</taxon>
        <taxon>Euteleostomi</taxon>
        <taxon>Actinopterygii</taxon>
        <taxon>Neopterygii</taxon>
        <taxon>Teleostei</taxon>
        <taxon>Neoteleostei</taxon>
        <taxon>Acanthomorphata</taxon>
        <taxon>Gobiaria</taxon>
        <taxon>Gobiiformes</taxon>
        <taxon>Gobioidei</taxon>
        <taxon>Gobiidae</taxon>
        <taxon>Gobiinae</taxon>
        <taxon>Knipowitschia</taxon>
    </lineage>
</organism>
<feature type="region of interest" description="Disordered" evidence="1">
    <location>
        <begin position="580"/>
        <end position="600"/>
    </location>
</feature>
<dbReference type="EMBL" id="OZ035823">
    <property type="protein sequence ID" value="CAL1567456.1"/>
    <property type="molecule type" value="Genomic_DNA"/>
</dbReference>
<protein>
    <submittedName>
        <fullName evidence="2">Uncharacterized protein</fullName>
    </submittedName>
</protein>
<proteinExistence type="predicted"/>
<feature type="region of interest" description="Disordered" evidence="1">
    <location>
        <begin position="352"/>
        <end position="373"/>
    </location>
</feature>
<sequence>MEGPEVGDVGPKDNDIRKILSQLNQELQEMEEMFEDNIIHGQTDFQPPTWSSSEVQTQAWSSSEVQTQTQAWSNCEVQTQALSTCEVQTQALSTCEVQTQALSTCEVQTQALSTCEVQTQALSTCEVQTQALSTCEVQTQALSTCEVQTQALSTCEVQTQALSTCEVQTQALSTCEVQTQAWSTCEVQTQTQAWSTCEVQTQTQAWSTCEVQTQTQAWSTCEVQTQTQARSTCEVQTQTVNLPDSESWYEEFEIVLRCMQVKEAKFNAELELARERLAKKEKENQEVCEKLMQLQTLNLRLEKDLEKANDNSYKHESERQEACEKLKELQLSHEKELQENFEELRVLKQSLEEGDSVGKSSENQISENAKQSQKIEMLERQLQEFEELREEFSWSVWQNQNLEKELQLLQMKVETQCEDQVSVGKKTQSSAEKKIEMLERQLKEFEDVKQEYIWCVEQNQRLEKELEQAKETSRKHEAEHKEACEKLMELKLLQTKAFDNHLEELSVFKEGFEQQVEARRRLEQQVSKVAPQEKPSVCETQTQTVASAEKLTDLKAVKVETSTSNVPTQNLDKTTRALFEKPQTSAEESRPQSRKDDCTELKRNVKNLTGLFESKLEQDMQKQRLQRNRVKGKSVSALMKKF</sequence>
<gene>
    <name evidence="2" type="ORF">KC01_LOCUS264</name>
</gene>
<accession>A0AAV2ITS1</accession>
<reference evidence="2 3" key="1">
    <citation type="submission" date="2024-04" db="EMBL/GenBank/DDBJ databases">
        <authorList>
            <person name="Waldvogel A.-M."/>
            <person name="Schoenle A."/>
        </authorList>
    </citation>
    <scope>NUCLEOTIDE SEQUENCE [LARGE SCALE GENOMIC DNA]</scope>
</reference>
<dbReference type="AlphaFoldDB" id="A0AAV2ITS1"/>
<name>A0AAV2ITS1_KNICA</name>
<dbReference type="Proteomes" id="UP001497482">
    <property type="component" value="Chromosome 1"/>
</dbReference>
<evidence type="ECO:0000313" key="2">
    <source>
        <dbReference type="EMBL" id="CAL1567456.1"/>
    </source>
</evidence>
<evidence type="ECO:0000256" key="1">
    <source>
        <dbReference type="SAM" id="MobiDB-lite"/>
    </source>
</evidence>